<keyword evidence="2" id="KW-1185">Reference proteome</keyword>
<dbReference type="Proteomes" id="UP000026906">
    <property type="component" value="Segment"/>
</dbReference>
<evidence type="ECO:0000313" key="1">
    <source>
        <dbReference type="EMBL" id="AHZ10664.1"/>
    </source>
</evidence>
<sequence>MRDKAFEFLVYLSMGIYYGVWDIKDKVVGIFR</sequence>
<proteinExistence type="predicted"/>
<protein>
    <submittedName>
        <fullName evidence="1">Uncharacterized protein</fullName>
    </submittedName>
</protein>
<dbReference type="GeneID" id="19525791"/>
<reference evidence="2" key="1">
    <citation type="submission" date="2014-09" db="EMBL/GenBank/DDBJ databases">
        <authorList>
            <person name="Sauder A.B."/>
            <person name="McKenzie Q.R."/>
            <person name="Temple L.M."/>
            <person name="Alexis B.K."/>
            <person name="Al-Atrache Z."/>
            <person name="Lewis L.O."/>
            <person name="Loesser-Casey K.E."/>
            <person name="Mitchell K.J."/>
        </authorList>
    </citation>
    <scope>NUCLEOTIDE SEQUENCE [LARGE SCALE GENOMIC DNA]</scope>
</reference>
<dbReference type="RefSeq" id="YP_009036153.1">
    <property type="nucleotide sequence ID" value="NC_024211.1"/>
</dbReference>
<dbReference type="EMBL" id="KJ489401">
    <property type="protein sequence ID" value="AHZ10664.1"/>
    <property type="molecule type" value="Genomic_DNA"/>
</dbReference>
<accession>A0A024B239</accession>
<name>A0A024B239_9CAUD</name>
<organism evidence="1 2">
    <name type="scientific">Bacillus phage Megatron</name>
    <dbReference type="NCBI Taxonomy" id="1486661"/>
    <lineage>
        <taxon>Viruses</taxon>
        <taxon>Duplodnaviria</taxon>
        <taxon>Heunggongvirae</taxon>
        <taxon>Uroviricota</taxon>
        <taxon>Caudoviricetes</taxon>
        <taxon>Herelleviridae</taxon>
        <taxon>Bastillevirinae</taxon>
        <taxon>Wphvirus</taxon>
        <taxon>Wphvirus megatron</taxon>
    </lineage>
</organism>
<dbReference type="KEGG" id="vg:19525791"/>
<evidence type="ECO:0000313" key="2">
    <source>
        <dbReference type="Proteomes" id="UP000026906"/>
    </source>
</evidence>